<sequence length="77" mass="8331">MSRGIYAPFLMGVHDRLLASAELHIKAAEALQETDKATADTLIRQAYGDRSAARSLRWSVESFGVTASVPVVQEAAQ</sequence>
<reference evidence="1 2" key="1">
    <citation type="submission" date="2020-06" db="EMBL/GenBank/DDBJ databases">
        <title>Synonyms of Asaia species.</title>
        <authorList>
            <person name="Sombolestani A."/>
        </authorList>
    </citation>
    <scope>NUCLEOTIDE SEQUENCE [LARGE SCALE GENOMIC DNA]</scope>
    <source>
        <strain evidence="1 2">LMG 27047</strain>
    </source>
</reference>
<comment type="caution">
    <text evidence="1">The sequence shown here is derived from an EMBL/GenBank/DDBJ whole genome shotgun (WGS) entry which is preliminary data.</text>
</comment>
<organism evidence="1 2">
    <name type="scientific">Asaia spathodeae</name>
    <dbReference type="NCBI Taxonomy" id="657016"/>
    <lineage>
        <taxon>Bacteria</taxon>
        <taxon>Pseudomonadati</taxon>
        <taxon>Pseudomonadota</taxon>
        <taxon>Alphaproteobacteria</taxon>
        <taxon>Acetobacterales</taxon>
        <taxon>Acetobacteraceae</taxon>
        <taxon>Asaia</taxon>
    </lineage>
</organism>
<dbReference type="Proteomes" id="UP001516351">
    <property type="component" value="Unassembled WGS sequence"/>
</dbReference>
<evidence type="ECO:0000313" key="2">
    <source>
        <dbReference type="Proteomes" id="UP001516351"/>
    </source>
</evidence>
<name>A0ABX2P7M3_9PROT</name>
<dbReference type="EMBL" id="JABXXV010000006">
    <property type="protein sequence ID" value="NVN47510.1"/>
    <property type="molecule type" value="Genomic_DNA"/>
</dbReference>
<accession>A0ABX2P7M3</accession>
<proteinExistence type="predicted"/>
<evidence type="ECO:0000313" key="1">
    <source>
        <dbReference type="EMBL" id="NVN47510.1"/>
    </source>
</evidence>
<gene>
    <name evidence="1" type="ORF">HW542_11920</name>
</gene>
<keyword evidence="2" id="KW-1185">Reference proteome</keyword>
<protein>
    <submittedName>
        <fullName evidence="1">Uncharacterized protein</fullName>
    </submittedName>
</protein>
<dbReference type="RefSeq" id="WP_267311953.1">
    <property type="nucleotide sequence ID" value="NZ_JABXXV010000006.1"/>
</dbReference>